<name>A0A0S3RDD8_PHAAN</name>
<evidence type="ECO:0000313" key="2">
    <source>
        <dbReference type="EMBL" id="BAT78510.1"/>
    </source>
</evidence>
<reference evidence="2 3" key="1">
    <citation type="journal article" date="2015" name="Sci. Rep.">
        <title>The power of single molecule real-time sequencing technology in the de novo assembly of a eukaryotic genome.</title>
        <authorList>
            <person name="Sakai H."/>
            <person name="Naito K."/>
            <person name="Ogiso-Tanaka E."/>
            <person name="Takahashi Y."/>
            <person name="Iseki K."/>
            <person name="Muto C."/>
            <person name="Satou K."/>
            <person name="Teruya K."/>
            <person name="Shiroma A."/>
            <person name="Shimoji M."/>
            <person name="Hirano T."/>
            <person name="Itoh T."/>
            <person name="Kaga A."/>
            <person name="Tomooka N."/>
        </authorList>
    </citation>
    <scope>NUCLEOTIDE SEQUENCE [LARGE SCALE GENOMIC DNA]</scope>
    <source>
        <strain evidence="3">cv. Shumari</strain>
    </source>
</reference>
<gene>
    <name evidence="2" type="primary">Vigan.02G119500</name>
    <name evidence="2" type="ORF">VIGAN_02119500</name>
</gene>
<protein>
    <submittedName>
        <fullName evidence="2">Uncharacterized protein</fullName>
    </submittedName>
</protein>
<keyword evidence="3" id="KW-1185">Reference proteome</keyword>
<feature type="region of interest" description="Disordered" evidence="1">
    <location>
        <begin position="45"/>
        <end position="75"/>
    </location>
</feature>
<evidence type="ECO:0000313" key="3">
    <source>
        <dbReference type="Proteomes" id="UP000291084"/>
    </source>
</evidence>
<dbReference type="EMBL" id="AP015035">
    <property type="protein sequence ID" value="BAT78510.1"/>
    <property type="molecule type" value="Genomic_DNA"/>
</dbReference>
<evidence type="ECO:0000256" key="1">
    <source>
        <dbReference type="SAM" id="MobiDB-lite"/>
    </source>
</evidence>
<accession>A0A0S3RDD8</accession>
<sequence>MLPLSLSQCNSQNPNSPTYALSSLSIPVINRLLVVHLQVNNFSTDENQADPATVKPRWNPKGIKEFNGNPLTPSSQSRLLAQSEFLGKKGDEEEDDPLLEEDLPDEFKKTRFSFWILLGEFDSDHWVFANHPLHSLEMF</sequence>
<dbReference type="Proteomes" id="UP000291084">
    <property type="component" value="Chromosome 2"/>
</dbReference>
<organism evidence="2 3">
    <name type="scientific">Vigna angularis var. angularis</name>
    <dbReference type="NCBI Taxonomy" id="157739"/>
    <lineage>
        <taxon>Eukaryota</taxon>
        <taxon>Viridiplantae</taxon>
        <taxon>Streptophyta</taxon>
        <taxon>Embryophyta</taxon>
        <taxon>Tracheophyta</taxon>
        <taxon>Spermatophyta</taxon>
        <taxon>Magnoliopsida</taxon>
        <taxon>eudicotyledons</taxon>
        <taxon>Gunneridae</taxon>
        <taxon>Pentapetalae</taxon>
        <taxon>rosids</taxon>
        <taxon>fabids</taxon>
        <taxon>Fabales</taxon>
        <taxon>Fabaceae</taxon>
        <taxon>Papilionoideae</taxon>
        <taxon>50 kb inversion clade</taxon>
        <taxon>NPAAA clade</taxon>
        <taxon>indigoferoid/millettioid clade</taxon>
        <taxon>Phaseoleae</taxon>
        <taxon>Vigna</taxon>
    </lineage>
</organism>
<dbReference type="AlphaFoldDB" id="A0A0S3RDD8"/>
<proteinExistence type="predicted"/>